<dbReference type="Proteomes" id="UP001169719">
    <property type="component" value="Unassembled WGS sequence"/>
</dbReference>
<dbReference type="SUPFAM" id="SSF52540">
    <property type="entry name" value="P-loop containing nucleoside triphosphate hydrolases"/>
    <property type="match status" value="1"/>
</dbReference>
<dbReference type="PANTHER" id="PTHR47396">
    <property type="entry name" value="TYPE I RESTRICTION ENZYME ECOKI R PROTEIN"/>
    <property type="match status" value="1"/>
</dbReference>
<comment type="caution">
    <text evidence="3">The sequence shown here is derived from an EMBL/GenBank/DDBJ whole genome shotgun (WGS) entry which is preliminary data.</text>
</comment>
<sequence>MELRPYQKRVKEDLWNWFRRNPVGNPLIKCPTGSGKTHILAEIIVDALSFKSSREVRVLVLTHNTTLVEQNFTKFGSHNRIDVDYGLNSASLGRRDKDSRVLFAGVQSIYKDDDIGVFDLIVVDECHLIPKTGDGMYRTLFDKQLSLNPKLRVVGLTATDYRLSSGKLTEGEGRVFTDICAEITIQELLDLGYLVPIRYLNTNLNRTMTGVTVGSNGDFSSKQAAQRMMDDNGTNTFIADAIKIAKKRKLKKWKVYCTTLEHCEEVLEELRDRGVTAELYTSKVSTADRQEILKRFSTNRLKALVSCEALITGFDETRIDFIINLKPTKSRGRWIQLCGRGMRPHGLGTDKSKKECFLADYTTNTSELGRAELIDYTTTAIEKSGINEKVTYCPSCSMANHIYQQSCDYCGHEYQKDRIAVMTAKAVLSRVTTPRDDLSIFVISHSEIRVKTYTNRRVVQLTFFGRNGGEGRDTKVRPFLNEFLTLGATELEKRFFEFFTGTTDQTVTSECPEYLSRLSSMLITPKAVVTVKNTKEFNASVAFVTEGDDLHWKHDNTKAIEKMEKQGVA</sequence>
<keyword evidence="3" id="KW-0347">Helicase</keyword>
<feature type="domain" description="Helicase ATP-binding" evidence="1">
    <location>
        <begin position="17"/>
        <end position="159"/>
    </location>
</feature>
<organism evidence="3 4">
    <name type="scientific">Vibrio agarivorans</name>
    <dbReference type="NCBI Taxonomy" id="153622"/>
    <lineage>
        <taxon>Bacteria</taxon>
        <taxon>Pseudomonadati</taxon>
        <taxon>Pseudomonadota</taxon>
        <taxon>Gammaproteobacteria</taxon>
        <taxon>Vibrionales</taxon>
        <taxon>Vibrionaceae</taxon>
        <taxon>Vibrio</taxon>
    </lineage>
</organism>
<keyword evidence="4" id="KW-1185">Reference proteome</keyword>
<dbReference type="RefSeq" id="WP_289964096.1">
    <property type="nucleotide sequence ID" value="NZ_JAUEOZ010000003.1"/>
</dbReference>
<dbReference type="Pfam" id="PF04851">
    <property type="entry name" value="ResIII"/>
    <property type="match status" value="1"/>
</dbReference>
<keyword evidence="3" id="KW-0067">ATP-binding</keyword>
<dbReference type="PANTHER" id="PTHR47396:SF1">
    <property type="entry name" value="ATP-DEPENDENT HELICASE IRC3-RELATED"/>
    <property type="match status" value="1"/>
</dbReference>
<evidence type="ECO:0000313" key="4">
    <source>
        <dbReference type="Proteomes" id="UP001169719"/>
    </source>
</evidence>
<name>A0ABT7Y7J5_9VIBR</name>
<dbReference type="InterPro" id="IPR006935">
    <property type="entry name" value="Helicase/UvrB_N"/>
</dbReference>
<dbReference type="EMBL" id="JAUEOZ010000003">
    <property type="protein sequence ID" value="MDN2483920.1"/>
    <property type="molecule type" value="Genomic_DNA"/>
</dbReference>
<evidence type="ECO:0000259" key="2">
    <source>
        <dbReference type="PROSITE" id="PS51194"/>
    </source>
</evidence>
<dbReference type="SMART" id="SM00490">
    <property type="entry name" value="HELICc"/>
    <property type="match status" value="1"/>
</dbReference>
<gene>
    <name evidence="3" type="ORF">QWJ08_21430</name>
</gene>
<dbReference type="PROSITE" id="PS51194">
    <property type="entry name" value="HELICASE_CTER"/>
    <property type="match status" value="1"/>
</dbReference>
<reference evidence="3" key="1">
    <citation type="submission" date="2024-05" db="EMBL/GenBank/DDBJ databases">
        <title>Genome Sequences of Four Agar- Degrading Marine Bacteria.</title>
        <authorList>
            <person name="Phillips E.K."/>
            <person name="Shaffer J.C."/>
            <person name="Henson M.W."/>
            <person name="Temperton B."/>
            <person name="Thrash C.J."/>
            <person name="Martin M.O."/>
        </authorList>
    </citation>
    <scope>NUCLEOTIDE SEQUENCE</scope>
    <source>
        <strain evidence="3">EKP203</strain>
    </source>
</reference>
<dbReference type="GO" id="GO:0004386">
    <property type="term" value="F:helicase activity"/>
    <property type="evidence" value="ECO:0007669"/>
    <property type="project" value="UniProtKB-KW"/>
</dbReference>
<keyword evidence="3" id="KW-0378">Hydrolase</keyword>
<dbReference type="Pfam" id="PF00271">
    <property type="entry name" value="Helicase_C"/>
    <property type="match status" value="1"/>
</dbReference>
<dbReference type="SMART" id="SM00487">
    <property type="entry name" value="DEXDc"/>
    <property type="match status" value="1"/>
</dbReference>
<dbReference type="InterPro" id="IPR050742">
    <property type="entry name" value="Helicase_Restrict-Modif_Enz"/>
</dbReference>
<dbReference type="InterPro" id="IPR014001">
    <property type="entry name" value="Helicase_ATP-bd"/>
</dbReference>
<dbReference type="EC" id="3.6.4.-" evidence="3"/>
<evidence type="ECO:0000313" key="3">
    <source>
        <dbReference type="EMBL" id="MDN2483920.1"/>
    </source>
</evidence>
<dbReference type="GO" id="GO:0016787">
    <property type="term" value="F:hydrolase activity"/>
    <property type="evidence" value="ECO:0007669"/>
    <property type="project" value="UniProtKB-KW"/>
</dbReference>
<keyword evidence="3" id="KW-0547">Nucleotide-binding</keyword>
<feature type="domain" description="Helicase C-terminal" evidence="2">
    <location>
        <begin position="237"/>
        <end position="385"/>
    </location>
</feature>
<protein>
    <submittedName>
        <fullName evidence="3">DEAD/DEAH box helicase</fullName>
        <ecNumber evidence="3">3.6.4.-</ecNumber>
    </submittedName>
</protein>
<accession>A0ABT7Y7J5</accession>
<dbReference type="Gene3D" id="3.40.50.300">
    <property type="entry name" value="P-loop containing nucleotide triphosphate hydrolases"/>
    <property type="match status" value="2"/>
</dbReference>
<dbReference type="InterPro" id="IPR001650">
    <property type="entry name" value="Helicase_C-like"/>
</dbReference>
<evidence type="ECO:0000259" key="1">
    <source>
        <dbReference type="PROSITE" id="PS51192"/>
    </source>
</evidence>
<dbReference type="InterPro" id="IPR027417">
    <property type="entry name" value="P-loop_NTPase"/>
</dbReference>
<proteinExistence type="predicted"/>
<dbReference type="PROSITE" id="PS51192">
    <property type="entry name" value="HELICASE_ATP_BIND_1"/>
    <property type="match status" value="1"/>
</dbReference>